<accession>A0A183EZG1</accession>
<dbReference type="InterPro" id="IPR004012">
    <property type="entry name" value="Run_dom"/>
</dbReference>
<organism evidence="2">
    <name type="scientific">Gongylonema pulchrum</name>
    <dbReference type="NCBI Taxonomy" id="637853"/>
    <lineage>
        <taxon>Eukaryota</taxon>
        <taxon>Metazoa</taxon>
        <taxon>Ecdysozoa</taxon>
        <taxon>Nematoda</taxon>
        <taxon>Chromadorea</taxon>
        <taxon>Rhabditida</taxon>
        <taxon>Spirurina</taxon>
        <taxon>Spiruromorpha</taxon>
        <taxon>Spiruroidea</taxon>
        <taxon>Gongylonematidae</taxon>
        <taxon>Gongylonema</taxon>
    </lineage>
</organism>
<dbReference type="InterPro" id="IPR037213">
    <property type="entry name" value="Run_dom_sf"/>
</dbReference>
<dbReference type="InterPro" id="IPR047343">
    <property type="entry name" value="RUSC1_2"/>
</dbReference>
<proteinExistence type="predicted"/>
<evidence type="ECO:0000313" key="2">
    <source>
        <dbReference type="WBParaSite" id="GPUH_0002638201-mRNA-1"/>
    </source>
</evidence>
<dbReference type="PROSITE" id="PS50826">
    <property type="entry name" value="RUN"/>
    <property type="match status" value="1"/>
</dbReference>
<dbReference type="Gene3D" id="1.20.58.900">
    <property type="match status" value="1"/>
</dbReference>
<protein>
    <submittedName>
        <fullName evidence="2">RUN domain-containing protein</fullName>
    </submittedName>
</protein>
<dbReference type="AlphaFoldDB" id="A0A183EZG1"/>
<feature type="domain" description="RUN" evidence="1">
    <location>
        <begin position="1"/>
        <end position="116"/>
    </location>
</feature>
<evidence type="ECO:0000259" key="1">
    <source>
        <dbReference type="PROSITE" id="PS50826"/>
    </source>
</evidence>
<dbReference type="PANTHER" id="PTHR15591:SF19">
    <property type="entry name" value="RUN DOMAIN-CONTAINING PROTEIN 1 ISOFORM X1"/>
    <property type="match status" value="1"/>
</dbReference>
<dbReference type="SUPFAM" id="SSF140741">
    <property type="entry name" value="RUN domain-like"/>
    <property type="match status" value="1"/>
</dbReference>
<dbReference type="WBParaSite" id="GPUH_0002638201-mRNA-1">
    <property type="protein sequence ID" value="GPUH_0002638201-mRNA-1"/>
    <property type="gene ID" value="GPUH_0002638201"/>
</dbReference>
<name>A0A183EZG1_9BILA</name>
<dbReference type="Pfam" id="PF02759">
    <property type="entry name" value="RUN"/>
    <property type="match status" value="1"/>
</dbReference>
<sequence length="116" mass="13522">LEHIWDIVMYYYDSKFGREFCDAPIRRLSQSYQLDAVAGRTVTSKQLLLSTIENISSTHSRLKRSRDAMWKALISAALNEKKLPAWIRIIFRTRQIIEQCYASWSYVARTGSLSTE</sequence>
<dbReference type="SMART" id="SM00593">
    <property type="entry name" value="RUN"/>
    <property type="match status" value="1"/>
</dbReference>
<dbReference type="PANTHER" id="PTHR15591">
    <property type="entry name" value="RUN AND SH3 DOMAIN CONTAINING"/>
    <property type="match status" value="1"/>
</dbReference>
<reference evidence="2" key="1">
    <citation type="submission" date="2016-06" db="UniProtKB">
        <authorList>
            <consortium name="WormBaseParasite"/>
        </authorList>
    </citation>
    <scope>IDENTIFICATION</scope>
</reference>